<comment type="caution">
    <text evidence="7">The sequence shown here is derived from an EMBL/GenBank/DDBJ whole genome shotgun (WGS) entry which is preliminary data.</text>
</comment>
<evidence type="ECO:0000313" key="8">
    <source>
        <dbReference type="Proteomes" id="UP000216339"/>
    </source>
</evidence>
<protein>
    <recommendedName>
        <fullName evidence="6">Glycosyltransferase 2-like domain-containing protein</fullName>
    </recommendedName>
</protein>
<evidence type="ECO:0000256" key="2">
    <source>
        <dbReference type="ARBA" id="ARBA00022475"/>
    </source>
</evidence>
<dbReference type="Pfam" id="PF00535">
    <property type="entry name" value="Glycos_transf_2"/>
    <property type="match status" value="1"/>
</dbReference>
<evidence type="ECO:0000256" key="5">
    <source>
        <dbReference type="ARBA" id="ARBA00023136"/>
    </source>
</evidence>
<organism evidence="7 8">
    <name type="scientific">Rubrivirga marina</name>
    <dbReference type="NCBI Taxonomy" id="1196024"/>
    <lineage>
        <taxon>Bacteria</taxon>
        <taxon>Pseudomonadati</taxon>
        <taxon>Rhodothermota</taxon>
        <taxon>Rhodothermia</taxon>
        <taxon>Rhodothermales</taxon>
        <taxon>Rubricoccaceae</taxon>
        <taxon>Rubrivirga</taxon>
    </lineage>
</organism>
<keyword evidence="8" id="KW-1185">Reference proteome</keyword>
<dbReference type="SUPFAM" id="SSF53448">
    <property type="entry name" value="Nucleotide-diphospho-sugar transferases"/>
    <property type="match status" value="1"/>
</dbReference>
<dbReference type="PANTHER" id="PTHR43646">
    <property type="entry name" value="GLYCOSYLTRANSFERASE"/>
    <property type="match status" value="1"/>
</dbReference>
<accession>A0A271IX84</accession>
<evidence type="ECO:0000256" key="1">
    <source>
        <dbReference type="ARBA" id="ARBA00004236"/>
    </source>
</evidence>
<dbReference type="Gene3D" id="3.90.550.10">
    <property type="entry name" value="Spore Coat Polysaccharide Biosynthesis Protein SpsA, Chain A"/>
    <property type="match status" value="1"/>
</dbReference>
<dbReference type="Proteomes" id="UP000216339">
    <property type="component" value="Unassembled WGS sequence"/>
</dbReference>
<dbReference type="InterPro" id="IPR029044">
    <property type="entry name" value="Nucleotide-diphossugar_trans"/>
</dbReference>
<keyword evidence="2" id="KW-1003">Cell membrane</keyword>
<evidence type="ECO:0000256" key="3">
    <source>
        <dbReference type="ARBA" id="ARBA00022676"/>
    </source>
</evidence>
<dbReference type="GO" id="GO:0005886">
    <property type="term" value="C:plasma membrane"/>
    <property type="evidence" value="ECO:0007669"/>
    <property type="project" value="UniProtKB-SubCell"/>
</dbReference>
<evidence type="ECO:0000256" key="4">
    <source>
        <dbReference type="ARBA" id="ARBA00022679"/>
    </source>
</evidence>
<keyword evidence="5" id="KW-0472">Membrane</keyword>
<evidence type="ECO:0000259" key="6">
    <source>
        <dbReference type="Pfam" id="PF00535"/>
    </source>
</evidence>
<reference evidence="7 8" key="1">
    <citation type="submission" date="2016-11" db="EMBL/GenBank/DDBJ databases">
        <title>Study of marine rhodopsin-containing bacteria.</title>
        <authorList>
            <person name="Yoshizawa S."/>
            <person name="Kumagai Y."/>
            <person name="Kogure K."/>
        </authorList>
    </citation>
    <scope>NUCLEOTIDE SEQUENCE [LARGE SCALE GENOMIC DNA]</scope>
    <source>
        <strain evidence="7 8">SAORIC-28</strain>
    </source>
</reference>
<dbReference type="PANTHER" id="PTHR43646:SF2">
    <property type="entry name" value="GLYCOSYLTRANSFERASE 2-LIKE DOMAIN-CONTAINING PROTEIN"/>
    <property type="match status" value="1"/>
</dbReference>
<dbReference type="OrthoDB" id="114108at2"/>
<dbReference type="EMBL" id="MQWD01000001">
    <property type="protein sequence ID" value="PAP75846.1"/>
    <property type="molecule type" value="Genomic_DNA"/>
</dbReference>
<keyword evidence="4" id="KW-0808">Transferase</keyword>
<proteinExistence type="predicted"/>
<sequence>MPFPRSSVATPATSACPRFHRSGGPIAGPALSGLSREFEVRQRARPDTFGPISPGLQSVVAVPARDEAGALPRLVAALDAQRDPAGSPFARREAEALVVLNNCSDGSAGVLAALAADRPWLRVTSVVLGPGEAHVGRARQIAMDAACARLLAAGRPDGLVLSTDADSEPAPDWIARTAAEVAAGADAVGGRALLRADERVALHPGVRRLYLLDLAYRRALEELRDLYAPDLHDPFPRHHHHFGASLAVTAGAYAWVGGLPAVPSSEDVALTDALVEAGARLRHSPAVRVRTSARSVGRAPGGLADAFRFWAGAVADRREPLVEPAADAERRLARLGLVLAEAPDGPPPRALRTTPEPLPGLGQALPAAIDDLRRRIAALRPLSLATRLDHAARLVAPPALALAA</sequence>
<dbReference type="PROSITE" id="PS51257">
    <property type="entry name" value="PROKAR_LIPOPROTEIN"/>
    <property type="match status" value="1"/>
</dbReference>
<dbReference type="RefSeq" id="WP_095509487.1">
    <property type="nucleotide sequence ID" value="NZ_MQWD01000001.1"/>
</dbReference>
<dbReference type="GO" id="GO:0016757">
    <property type="term" value="F:glycosyltransferase activity"/>
    <property type="evidence" value="ECO:0007669"/>
    <property type="project" value="UniProtKB-KW"/>
</dbReference>
<gene>
    <name evidence="7" type="ORF">BSZ37_05005</name>
</gene>
<comment type="subcellular location">
    <subcellularLocation>
        <location evidence="1">Cell membrane</location>
    </subcellularLocation>
</comment>
<feature type="domain" description="Glycosyltransferase 2-like" evidence="6">
    <location>
        <begin position="60"/>
        <end position="207"/>
    </location>
</feature>
<dbReference type="InterPro" id="IPR001173">
    <property type="entry name" value="Glyco_trans_2-like"/>
</dbReference>
<dbReference type="AlphaFoldDB" id="A0A271IX84"/>
<evidence type="ECO:0000313" key="7">
    <source>
        <dbReference type="EMBL" id="PAP75846.1"/>
    </source>
</evidence>
<keyword evidence="3" id="KW-0328">Glycosyltransferase</keyword>
<name>A0A271IX84_9BACT</name>